<dbReference type="PIRSF" id="PIRSF002889">
    <property type="entry name" value="Rod_FlgB"/>
    <property type="match status" value="1"/>
</dbReference>
<dbReference type="EMBL" id="JACHID010000010">
    <property type="protein sequence ID" value="MBB5022388.1"/>
    <property type="molecule type" value="Genomic_DNA"/>
</dbReference>
<sequence>MFIAEIFDRTPINLLGTSMTVRSKNQDIIASNIANAETPNYKAKELVFEDQLRQAVLGKREDKEVMPMQRTHQAHLPTDERSPFMPYMQLQNNQTVRNDGNDVELEKEVGRMMENSTMYQVSSTIASKKIEGLKNAIREGR</sequence>
<dbReference type="AlphaFoldDB" id="A0A7W7Y5D3"/>
<comment type="similarity">
    <text evidence="2 6">Belongs to the flagella basal body rod proteins family.</text>
</comment>
<proteinExistence type="inferred from homology"/>
<dbReference type="RefSeq" id="WP_183732801.1">
    <property type="nucleotide sequence ID" value="NZ_JACHID010000010.1"/>
</dbReference>
<evidence type="ECO:0000256" key="6">
    <source>
        <dbReference type="PIRNR" id="PIRNR002889"/>
    </source>
</evidence>
<evidence type="ECO:0000256" key="2">
    <source>
        <dbReference type="ARBA" id="ARBA00009677"/>
    </source>
</evidence>
<feature type="domain" description="Flagellar basal body rod protein N-terminal" evidence="8">
    <location>
        <begin position="19"/>
        <end position="42"/>
    </location>
</feature>
<keyword evidence="9" id="KW-0969">Cilium</keyword>
<comment type="subcellular location">
    <subcellularLocation>
        <location evidence="1 6">Bacterial flagellum basal body</location>
    </subcellularLocation>
</comment>
<comment type="caution">
    <text evidence="9">The sequence shown here is derived from an EMBL/GenBank/DDBJ whole genome shotgun (WGS) entry which is preliminary data.</text>
</comment>
<keyword evidence="9" id="KW-0966">Cell projection</keyword>
<dbReference type="PANTHER" id="PTHR30435">
    <property type="entry name" value="FLAGELLAR PROTEIN"/>
    <property type="match status" value="1"/>
</dbReference>
<keyword evidence="4 6" id="KW-0975">Bacterial flagellum</keyword>
<evidence type="ECO:0000256" key="1">
    <source>
        <dbReference type="ARBA" id="ARBA00004117"/>
    </source>
</evidence>
<evidence type="ECO:0000256" key="5">
    <source>
        <dbReference type="ARBA" id="ARBA00024934"/>
    </source>
</evidence>
<evidence type="ECO:0000256" key="3">
    <source>
        <dbReference type="ARBA" id="ARBA00014376"/>
    </source>
</evidence>
<accession>A0A7W7Y5D3</accession>
<comment type="function">
    <text evidence="5 6">Structural component of flagellum, the bacterial motility apparatus. Part of the rod structure of flagellar basal body.</text>
</comment>
<reference evidence="9 10" key="1">
    <citation type="submission" date="2020-08" db="EMBL/GenBank/DDBJ databases">
        <title>Genomic Encyclopedia of Type Strains, Phase IV (KMG-IV): sequencing the most valuable type-strain genomes for metagenomic binning, comparative biology and taxonomic classification.</title>
        <authorList>
            <person name="Goeker M."/>
        </authorList>
    </citation>
    <scope>NUCLEOTIDE SEQUENCE [LARGE SCALE GENOMIC DNA]</scope>
    <source>
        <strain evidence="9 10">DSM 22071</strain>
    </source>
</reference>
<protein>
    <recommendedName>
        <fullName evidence="3 6">Flagellar basal body rod protein FlgB</fullName>
    </recommendedName>
</protein>
<feature type="region of interest" description="Disordered" evidence="7">
    <location>
        <begin position="61"/>
        <end position="84"/>
    </location>
</feature>
<dbReference type="InterPro" id="IPR001444">
    <property type="entry name" value="Flag_bb_rod_N"/>
</dbReference>
<dbReference type="Pfam" id="PF00460">
    <property type="entry name" value="Flg_bb_rod"/>
    <property type="match status" value="1"/>
</dbReference>
<gene>
    <name evidence="9" type="ORF">HNR37_001723</name>
</gene>
<organism evidence="9 10">
    <name type="scientific">Desulfurispira natronophila</name>
    <dbReference type="NCBI Taxonomy" id="682562"/>
    <lineage>
        <taxon>Bacteria</taxon>
        <taxon>Pseudomonadati</taxon>
        <taxon>Chrysiogenota</taxon>
        <taxon>Chrysiogenia</taxon>
        <taxon>Chrysiogenales</taxon>
        <taxon>Chrysiogenaceae</taxon>
        <taxon>Desulfurispira</taxon>
    </lineage>
</organism>
<evidence type="ECO:0000313" key="10">
    <source>
        <dbReference type="Proteomes" id="UP000528322"/>
    </source>
</evidence>
<evidence type="ECO:0000256" key="7">
    <source>
        <dbReference type="SAM" id="MobiDB-lite"/>
    </source>
</evidence>
<evidence type="ECO:0000313" key="9">
    <source>
        <dbReference type="EMBL" id="MBB5022388.1"/>
    </source>
</evidence>
<dbReference type="InterPro" id="IPR006300">
    <property type="entry name" value="FlgB"/>
</dbReference>
<dbReference type="NCBIfam" id="TIGR01396">
    <property type="entry name" value="FlgB"/>
    <property type="match status" value="1"/>
</dbReference>
<dbReference type="GO" id="GO:0071978">
    <property type="term" value="P:bacterial-type flagellum-dependent swarming motility"/>
    <property type="evidence" value="ECO:0007669"/>
    <property type="project" value="TreeGrafter"/>
</dbReference>
<comment type="subunit">
    <text evidence="6">The basal body constitutes a major portion of the flagellar organelle and consists of a number of rings mounted on a central rod.</text>
</comment>
<evidence type="ECO:0000259" key="8">
    <source>
        <dbReference type="Pfam" id="PF00460"/>
    </source>
</evidence>
<keyword evidence="9" id="KW-0282">Flagellum</keyword>
<keyword evidence="10" id="KW-1185">Reference proteome</keyword>
<dbReference type="Proteomes" id="UP000528322">
    <property type="component" value="Unassembled WGS sequence"/>
</dbReference>
<dbReference type="PANTHER" id="PTHR30435:SF12">
    <property type="entry name" value="FLAGELLAR BASAL BODY ROD PROTEIN FLGB"/>
    <property type="match status" value="1"/>
</dbReference>
<dbReference type="GO" id="GO:0030694">
    <property type="term" value="C:bacterial-type flagellum basal body, rod"/>
    <property type="evidence" value="ECO:0007669"/>
    <property type="project" value="InterPro"/>
</dbReference>
<evidence type="ECO:0000256" key="4">
    <source>
        <dbReference type="ARBA" id="ARBA00023143"/>
    </source>
</evidence>
<name>A0A7W7Y5D3_9BACT</name>